<proteinExistence type="predicted"/>
<protein>
    <submittedName>
        <fullName evidence="1">Uncharacterized protein</fullName>
    </submittedName>
</protein>
<organism evidence="1 2">
    <name type="scientific">Blattamonas nauphoetae</name>
    <dbReference type="NCBI Taxonomy" id="2049346"/>
    <lineage>
        <taxon>Eukaryota</taxon>
        <taxon>Metamonada</taxon>
        <taxon>Preaxostyla</taxon>
        <taxon>Oxymonadida</taxon>
        <taxon>Blattamonas</taxon>
    </lineage>
</organism>
<gene>
    <name evidence="1" type="ORF">BLNAU_3661</name>
</gene>
<accession>A0ABQ9YBW4</accession>
<dbReference type="Proteomes" id="UP001281761">
    <property type="component" value="Unassembled WGS sequence"/>
</dbReference>
<evidence type="ECO:0000313" key="1">
    <source>
        <dbReference type="EMBL" id="KAK2961215.1"/>
    </source>
</evidence>
<comment type="caution">
    <text evidence="1">The sequence shown here is derived from an EMBL/GenBank/DDBJ whole genome shotgun (WGS) entry which is preliminary data.</text>
</comment>
<dbReference type="EMBL" id="JARBJD010000017">
    <property type="protein sequence ID" value="KAK2961215.1"/>
    <property type="molecule type" value="Genomic_DNA"/>
</dbReference>
<keyword evidence="2" id="KW-1185">Reference proteome</keyword>
<evidence type="ECO:0000313" key="2">
    <source>
        <dbReference type="Proteomes" id="UP001281761"/>
    </source>
</evidence>
<reference evidence="1 2" key="1">
    <citation type="journal article" date="2022" name="bioRxiv">
        <title>Genomics of Preaxostyla Flagellates Illuminates Evolutionary Transitions and the Path Towards Mitochondrial Loss.</title>
        <authorList>
            <person name="Novak L.V.F."/>
            <person name="Treitli S.C."/>
            <person name="Pyrih J."/>
            <person name="Halakuc P."/>
            <person name="Pipaliya S.V."/>
            <person name="Vacek V."/>
            <person name="Brzon O."/>
            <person name="Soukal P."/>
            <person name="Eme L."/>
            <person name="Dacks J.B."/>
            <person name="Karnkowska A."/>
            <person name="Elias M."/>
            <person name="Hampl V."/>
        </authorList>
    </citation>
    <scope>NUCLEOTIDE SEQUENCE [LARGE SCALE GENOMIC DNA]</scope>
    <source>
        <strain evidence="1">NAU3</strain>
        <tissue evidence="1">Gut</tissue>
    </source>
</reference>
<name>A0ABQ9YBW4_9EUKA</name>
<sequence>MATTLIEAPPDNVQLSIIAAISEDGIHHSTVVPRNYRSMHIKQCGKNTKIDHRHSDTLIFFENFFTTLTITERSHSSIENLPSLLSSTTGQLSISQMSSSLPTLSKDPPRACHPVSAQIASYDKSPVQKMFDIKLADLLKNEAIQCHSLASHAAREERGILRNVGDGATDCSRGRMSPHPALMASGPVELDQPEQHVQQQCPHAPVQPHMPTFFPPRMAKMTFSTIICRPSSSTTCLCSKCKKFGNGDGDGSES</sequence>